<dbReference type="NCBIfam" id="TIGR00255">
    <property type="entry name" value="YicC/YloC family endoribonuclease"/>
    <property type="match status" value="1"/>
</dbReference>
<keyword evidence="2" id="KW-0540">Nuclease</keyword>
<evidence type="ECO:0000256" key="4">
    <source>
        <dbReference type="ARBA" id="ARBA00022801"/>
    </source>
</evidence>
<dbReference type="InterPro" id="IPR013551">
    <property type="entry name" value="YicC-like_C"/>
</dbReference>
<dbReference type="InterPro" id="IPR013527">
    <property type="entry name" value="YicC-like_N"/>
</dbReference>
<evidence type="ECO:0000256" key="1">
    <source>
        <dbReference type="ARBA" id="ARBA00001968"/>
    </source>
</evidence>
<evidence type="ECO:0000256" key="3">
    <source>
        <dbReference type="ARBA" id="ARBA00022759"/>
    </source>
</evidence>
<dbReference type="PANTHER" id="PTHR30636:SF3">
    <property type="entry name" value="UPF0701 PROTEIN YICC"/>
    <property type="match status" value="1"/>
</dbReference>
<dbReference type="Pfam" id="PF03755">
    <property type="entry name" value="YicC-like_N"/>
    <property type="match status" value="1"/>
</dbReference>
<reference evidence="8 9" key="1">
    <citation type="submission" date="2018-06" db="EMBL/GenBank/DDBJ databases">
        <authorList>
            <consortium name="Pathogen Informatics"/>
            <person name="Doyle S."/>
        </authorList>
    </citation>
    <scope>NUCLEOTIDE SEQUENCE [LARGE SCALE GENOMIC DNA]</scope>
    <source>
        <strain evidence="8 9">NCTC11190</strain>
    </source>
</reference>
<protein>
    <submittedName>
        <fullName evidence="8">YicC-like family, N-terminal region</fullName>
    </submittedName>
</protein>
<sequence length="292" mass="33063">MIKSMTGYGRAERHTDQRKITVEIKSLNSKQLDLSARIPSIYREKEYEIRNTVGKALGRGKVDLFVSVENVGGAKTAGGTINKELFKAYYAQLVELQRELGDRNGAEPLMTTVLRLPEVMQTETVAIGDEEWKALAEAVDEAVDNLNQFRLQEGAVLIGDLLKRIDTIQELAAQIVPLEGERIETVRTRLMDNLKALQVNVDNNRFEQEIIYYLEKFDITEEKVRLKQHCDYFRTVAGESEGVGRKLGFIAQEIGREINTTGSKANHAGIQKIVVRMKDELEKIKEQLLNLL</sequence>
<evidence type="ECO:0000256" key="2">
    <source>
        <dbReference type="ARBA" id="ARBA00022722"/>
    </source>
</evidence>
<keyword evidence="3" id="KW-0255">Endonuclease</keyword>
<evidence type="ECO:0000256" key="5">
    <source>
        <dbReference type="ARBA" id="ARBA00035648"/>
    </source>
</evidence>
<proteinExistence type="inferred from homology"/>
<dbReference type="Pfam" id="PF08340">
    <property type="entry name" value="YicC-like_C"/>
    <property type="match status" value="1"/>
</dbReference>
<dbReference type="PANTHER" id="PTHR30636">
    <property type="entry name" value="UPF0701 PROTEIN YICC"/>
    <property type="match status" value="1"/>
</dbReference>
<dbReference type="GO" id="GO:0016787">
    <property type="term" value="F:hydrolase activity"/>
    <property type="evidence" value="ECO:0007669"/>
    <property type="project" value="UniProtKB-KW"/>
</dbReference>
<evidence type="ECO:0000313" key="9">
    <source>
        <dbReference type="Proteomes" id="UP000255233"/>
    </source>
</evidence>
<dbReference type="STRING" id="880526.GCA_000427365_00113"/>
<feature type="domain" description="Endoribonuclease YicC-like N-terminal" evidence="6">
    <location>
        <begin position="2"/>
        <end position="157"/>
    </location>
</feature>
<dbReference type="AlphaFoldDB" id="A0A379MTQ3"/>
<dbReference type="Proteomes" id="UP000255233">
    <property type="component" value="Unassembled WGS sequence"/>
</dbReference>
<evidence type="ECO:0000259" key="6">
    <source>
        <dbReference type="Pfam" id="PF03755"/>
    </source>
</evidence>
<feature type="domain" description="Endoribonuclease YicC-like C-terminal" evidence="7">
    <location>
        <begin position="180"/>
        <end position="291"/>
    </location>
</feature>
<evidence type="ECO:0000259" key="7">
    <source>
        <dbReference type="Pfam" id="PF08340"/>
    </source>
</evidence>
<comment type="cofactor">
    <cofactor evidence="1">
        <name>a divalent metal cation</name>
        <dbReference type="ChEBI" id="CHEBI:60240"/>
    </cofactor>
</comment>
<organism evidence="8 9">
    <name type="scientific">Rikenella microfusus</name>
    <dbReference type="NCBI Taxonomy" id="28139"/>
    <lineage>
        <taxon>Bacteria</taxon>
        <taxon>Pseudomonadati</taxon>
        <taxon>Bacteroidota</taxon>
        <taxon>Bacteroidia</taxon>
        <taxon>Bacteroidales</taxon>
        <taxon>Rikenellaceae</taxon>
        <taxon>Rikenella</taxon>
    </lineage>
</organism>
<evidence type="ECO:0000313" key="8">
    <source>
        <dbReference type="EMBL" id="SUE34227.1"/>
    </source>
</evidence>
<dbReference type="InterPro" id="IPR005229">
    <property type="entry name" value="YicC/YloC-like"/>
</dbReference>
<accession>A0A379MTQ3</accession>
<name>A0A379MTQ3_9BACT</name>
<dbReference type="GO" id="GO:0004521">
    <property type="term" value="F:RNA endonuclease activity"/>
    <property type="evidence" value="ECO:0007669"/>
    <property type="project" value="InterPro"/>
</dbReference>
<keyword evidence="4" id="KW-0378">Hydrolase</keyword>
<dbReference type="RefSeq" id="WP_245584921.1">
    <property type="nucleotide sequence ID" value="NZ_CALVFX010000007.1"/>
</dbReference>
<keyword evidence="9" id="KW-1185">Reference proteome</keyword>
<gene>
    <name evidence="8" type="ORF">NCTC11190_01448</name>
</gene>
<dbReference type="EMBL" id="UGVL01000001">
    <property type="protein sequence ID" value="SUE34227.1"/>
    <property type="molecule type" value="Genomic_DNA"/>
</dbReference>
<comment type="similarity">
    <text evidence="5">Belongs to the YicC/YloC family.</text>
</comment>